<organism evidence="2 3">
    <name type="scientific">Streptomyces gilvifuscus</name>
    <dbReference type="NCBI Taxonomy" id="1550617"/>
    <lineage>
        <taxon>Bacteria</taxon>
        <taxon>Bacillati</taxon>
        <taxon>Actinomycetota</taxon>
        <taxon>Actinomycetes</taxon>
        <taxon>Kitasatosporales</taxon>
        <taxon>Streptomycetaceae</taxon>
        <taxon>Streptomyces</taxon>
    </lineage>
</organism>
<comment type="caution">
    <text evidence="2">The sequence shown here is derived from an EMBL/GenBank/DDBJ whole genome shotgun (WGS) entry which is preliminary data.</text>
</comment>
<gene>
    <name evidence="2" type="ORF">PO587_12370</name>
</gene>
<feature type="region of interest" description="Disordered" evidence="1">
    <location>
        <begin position="92"/>
        <end position="163"/>
    </location>
</feature>
<reference evidence="2 3" key="1">
    <citation type="journal article" date="2015" name="Int. J. Syst. Evol. Microbiol.">
        <title>Streptomyces gilvifuscus sp. nov., an actinomycete that produces antibacterial compounds isolated from soil.</title>
        <authorList>
            <person name="Nguyen T.M."/>
            <person name="Kim J."/>
        </authorList>
    </citation>
    <scope>NUCLEOTIDE SEQUENCE [LARGE SCALE GENOMIC DNA]</scope>
    <source>
        <strain evidence="2 3">T113</strain>
    </source>
</reference>
<feature type="compositionally biased region" description="Low complexity" evidence="1">
    <location>
        <begin position="272"/>
        <end position="294"/>
    </location>
</feature>
<feature type="compositionally biased region" description="Low complexity" evidence="1">
    <location>
        <begin position="304"/>
        <end position="313"/>
    </location>
</feature>
<feature type="region of interest" description="Disordered" evidence="1">
    <location>
        <begin position="1"/>
        <end position="23"/>
    </location>
</feature>
<accession>A0ABT5FRW9</accession>
<dbReference type="Proteomes" id="UP001221328">
    <property type="component" value="Unassembled WGS sequence"/>
</dbReference>
<feature type="compositionally biased region" description="Basic and acidic residues" evidence="1">
    <location>
        <begin position="1"/>
        <end position="12"/>
    </location>
</feature>
<evidence type="ECO:0000313" key="2">
    <source>
        <dbReference type="EMBL" id="MDC2955260.1"/>
    </source>
</evidence>
<feature type="compositionally biased region" description="Low complexity" evidence="1">
    <location>
        <begin position="105"/>
        <end position="132"/>
    </location>
</feature>
<feature type="region of interest" description="Disordered" evidence="1">
    <location>
        <begin position="227"/>
        <end position="341"/>
    </location>
</feature>
<evidence type="ECO:0000256" key="1">
    <source>
        <dbReference type="SAM" id="MobiDB-lite"/>
    </source>
</evidence>
<dbReference type="EMBL" id="JAQOSK010000004">
    <property type="protein sequence ID" value="MDC2955260.1"/>
    <property type="molecule type" value="Genomic_DNA"/>
</dbReference>
<evidence type="ECO:0000313" key="3">
    <source>
        <dbReference type="Proteomes" id="UP001221328"/>
    </source>
</evidence>
<feature type="compositionally biased region" description="Pro residues" evidence="1">
    <location>
        <begin position="133"/>
        <end position="151"/>
    </location>
</feature>
<name>A0ABT5FRW9_9ACTN</name>
<proteinExistence type="predicted"/>
<feature type="compositionally biased region" description="Acidic residues" evidence="1">
    <location>
        <begin position="262"/>
        <end position="271"/>
    </location>
</feature>
<keyword evidence="3" id="KW-1185">Reference proteome</keyword>
<dbReference type="RefSeq" id="WP_272175234.1">
    <property type="nucleotide sequence ID" value="NZ_JAQOSK010000004.1"/>
</dbReference>
<sequence length="510" mass="51797">MSRPSRDTKREQQGPAPSALAAAPIDVHIPAEGTGAAATIGGVPLTVADGEDVQQAVLGHLQRVALATGHPARATIHDERLGYVVPLQVDPDGSSHLTGSPTPAPVASPSAPVSATSPSAPARVTSPSASVTSPPPVPAVPPAAPGLPSAPPVQAARGAQDAPVGLVRQEAEPAREGVPTFSLRAVSEPQPLGQHAPTFPLRAVAESAAGSAQTFAMRAVAERAPGTVAPPTGVFGPPPPMDAVAPRPAPGADTVTWPSPADIDEPEDDPTDAPAPASVFAPAPAAEPARSSSPETGPAPAPHQPASSASRAAGTPRSSVTPLLPRLDPEPAPKSNPTPARGFDAVAEAVLGDEPPTAPGFLLEPMGRVNEAVRSGRIAEADQLATKVVGEASAVLGLEHPEVLKLRELAAYIAYLAGEPVRALRLSLDLARVHRGLGDAEGAYGNIQSAASAWRAVRDPEQGLALGRDLIGLWSVLAAEGGPAAEEIERLESARTRMGRLAERARKSAR</sequence>
<protein>
    <submittedName>
        <fullName evidence="2">Tetratricopeptide repeat protein</fullName>
    </submittedName>
</protein>